<comment type="caution">
    <text evidence="5">The sequence shown here is derived from an EMBL/GenBank/DDBJ whole genome shotgun (WGS) entry which is preliminary data.</text>
</comment>
<accession>A0A4R6VE77</accession>
<evidence type="ECO:0000313" key="5">
    <source>
        <dbReference type="EMBL" id="TDQ58730.1"/>
    </source>
</evidence>
<dbReference type="SUPFAM" id="SSF46689">
    <property type="entry name" value="Homeodomain-like"/>
    <property type="match status" value="2"/>
</dbReference>
<dbReference type="Gene3D" id="1.10.10.60">
    <property type="entry name" value="Homeodomain-like"/>
    <property type="match status" value="1"/>
</dbReference>
<evidence type="ECO:0000313" key="6">
    <source>
        <dbReference type="Proteomes" id="UP000295705"/>
    </source>
</evidence>
<dbReference type="InterPro" id="IPR009057">
    <property type="entry name" value="Homeodomain-like_sf"/>
</dbReference>
<evidence type="ECO:0000256" key="2">
    <source>
        <dbReference type="ARBA" id="ARBA00023125"/>
    </source>
</evidence>
<organism evidence="5 6">
    <name type="scientific">Actinomycetospora succinea</name>
    <dbReference type="NCBI Taxonomy" id="663603"/>
    <lineage>
        <taxon>Bacteria</taxon>
        <taxon>Bacillati</taxon>
        <taxon>Actinomycetota</taxon>
        <taxon>Actinomycetes</taxon>
        <taxon>Pseudonocardiales</taxon>
        <taxon>Pseudonocardiaceae</taxon>
        <taxon>Actinomycetospora</taxon>
    </lineage>
</organism>
<protein>
    <submittedName>
        <fullName evidence="5">AraC-like DNA-binding protein</fullName>
    </submittedName>
</protein>
<dbReference type="InterPro" id="IPR050204">
    <property type="entry name" value="AraC_XylS_family_regulators"/>
</dbReference>
<evidence type="ECO:0000259" key="4">
    <source>
        <dbReference type="PROSITE" id="PS01124"/>
    </source>
</evidence>
<gene>
    <name evidence="5" type="ORF">EV188_104477</name>
</gene>
<dbReference type="PROSITE" id="PS01124">
    <property type="entry name" value="HTH_ARAC_FAMILY_2"/>
    <property type="match status" value="1"/>
</dbReference>
<dbReference type="OrthoDB" id="5464689at2"/>
<dbReference type="AlphaFoldDB" id="A0A4R6VE77"/>
<keyword evidence="1" id="KW-0805">Transcription regulation</keyword>
<evidence type="ECO:0000256" key="1">
    <source>
        <dbReference type="ARBA" id="ARBA00023015"/>
    </source>
</evidence>
<keyword evidence="6" id="KW-1185">Reference proteome</keyword>
<keyword evidence="2 5" id="KW-0238">DNA-binding</keyword>
<evidence type="ECO:0000256" key="3">
    <source>
        <dbReference type="ARBA" id="ARBA00023163"/>
    </source>
</evidence>
<dbReference type="SMART" id="SM00342">
    <property type="entry name" value="HTH_ARAC"/>
    <property type="match status" value="1"/>
</dbReference>
<dbReference type="PANTHER" id="PTHR46796">
    <property type="entry name" value="HTH-TYPE TRANSCRIPTIONAL ACTIVATOR RHAS-RELATED"/>
    <property type="match status" value="1"/>
</dbReference>
<proteinExistence type="predicted"/>
<sequence>MNDLDGAVLRRRVHTTDPDEAVAHQQAYARFRAGPIERHGFEFSLVTASVETFGVTHMRHAARIEAQAEPTPALTAVEVVDGEVDVRDARGHQAATDLVLAPTWSPYASRWAGHLRMTTLDLDEVARVGAEVSGLAPDEVAFGTMTAISPAHARWWTTLVSHVEDDLLAHDDLMALPLLRREALQRLARAALTVFPNSTLDHEAHGRDSGEPATVRRAMAYIDAHADEDVTVTEVAEAARMGPRGLQAAFRRHRGETPLAYLRQVRLERAHRDLEAADPAGGLTVAAIAFRWGFSNPGRFSATYRRVYGCSPAETLGR</sequence>
<dbReference type="GO" id="GO:0003700">
    <property type="term" value="F:DNA-binding transcription factor activity"/>
    <property type="evidence" value="ECO:0007669"/>
    <property type="project" value="InterPro"/>
</dbReference>
<name>A0A4R6VE77_9PSEU</name>
<keyword evidence="3" id="KW-0804">Transcription</keyword>
<dbReference type="RefSeq" id="WP_133827532.1">
    <property type="nucleotide sequence ID" value="NZ_BAABHR010000022.1"/>
</dbReference>
<dbReference type="GO" id="GO:0043565">
    <property type="term" value="F:sequence-specific DNA binding"/>
    <property type="evidence" value="ECO:0007669"/>
    <property type="project" value="InterPro"/>
</dbReference>
<dbReference type="Proteomes" id="UP000295705">
    <property type="component" value="Unassembled WGS sequence"/>
</dbReference>
<reference evidence="5 6" key="1">
    <citation type="submission" date="2019-03" db="EMBL/GenBank/DDBJ databases">
        <title>Genomic Encyclopedia of Type Strains, Phase IV (KMG-IV): sequencing the most valuable type-strain genomes for metagenomic binning, comparative biology and taxonomic classification.</title>
        <authorList>
            <person name="Goeker M."/>
        </authorList>
    </citation>
    <scope>NUCLEOTIDE SEQUENCE [LARGE SCALE GENOMIC DNA]</scope>
    <source>
        <strain evidence="5 6">DSM 45775</strain>
    </source>
</reference>
<dbReference type="InterPro" id="IPR018060">
    <property type="entry name" value="HTH_AraC"/>
</dbReference>
<dbReference type="Pfam" id="PF12833">
    <property type="entry name" value="HTH_18"/>
    <property type="match status" value="1"/>
</dbReference>
<dbReference type="EMBL" id="SNYO01000004">
    <property type="protein sequence ID" value="TDQ58730.1"/>
    <property type="molecule type" value="Genomic_DNA"/>
</dbReference>
<feature type="domain" description="HTH araC/xylS-type" evidence="4">
    <location>
        <begin position="216"/>
        <end position="318"/>
    </location>
</feature>